<feature type="domain" description="Ketosynthase family 3 (KS3)" evidence="4">
    <location>
        <begin position="17"/>
        <end position="495"/>
    </location>
</feature>
<dbReference type="PROSITE" id="PS52004">
    <property type="entry name" value="KS3_2"/>
    <property type="match status" value="1"/>
</dbReference>
<dbReference type="SUPFAM" id="SSF52151">
    <property type="entry name" value="FabD/lysophospholipase-like"/>
    <property type="match status" value="1"/>
</dbReference>
<dbReference type="Pfam" id="PF00109">
    <property type="entry name" value="ketoacyl-synt"/>
    <property type="match status" value="2"/>
</dbReference>
<name>E8R365_ISOPI</name>
<dbReference type="SMART" id="SM00827">
    <property type="entry name" value="PKS_AT"/>
    <property type="match status" value="1"/>
</dbReference>
<gene>
    <name evidence="5" type="ordered locus">Isop_2004</name>
</gene>
<dbReference type="Pfam" id="PF07977">
    <property type="entry name" value="FabA"/>
    <property type="match status" value="3"/>
</dbReference>
<dbReference type="InterPro" id="IPR016039">
    <property type="entry name" value="Thiolase-like"/>
</dbReference>
<evidence type="ECO:0000256" key="3">
    <source>
        <dbReference type="SAM" id="MobiDB-lite"/>
    </source>
</evidence>
<feature type="region of interest" description="Disordered" evidence="3">
    <location>
        <begin position="605"/>
        <end position="628"/>
    </location>
</feature>
<keyword evidence="6" id="KW-1185">Reference proteome</keyword>
<evidence type="ECO:0000256" key="2">
    <source>
        <dbReference type="RuleBase" id="RU003694"/>
    </source>
</evidence>
<sequence length="2373" mass="257612">MNPLATTTRLSDRPAESTRVAILGGGGLFAAATDPQTFRMLLERGDHALRPLPPHRVGRERPEDLLGPTSTDPDTVASLQAGWIDEEALDPHAAWRASGLPGTPGLDRAFVERLDPTFRLALAAATRAWADALDRAGVEARERLLGPHARIGVILGQILLPTETATRLTLRHLAAEWLKHESDRSPGLADAPSPWDAALPPVDPANLAVGGWTATLVARWLGITRPVVAFTLDAACASSLYALKLARDELLAGRADLMLCGGVSRPDALYTQMGFSRLHALSPKGRPTPFDQSGDGLIVGEGAGVFVLTRWDKSAPLGERPIRPRAILVAAGLSNDLRGGLLAPSSEGQLRAMRAAYAQAGWHPGQVDWIECHATGTPVGDAVELESLHTLWREAGEQGPPGRCPLGSVKSNVGHALTAAGAAGLLKLLDALETRRIPPTSGLRNPLPALDSRSSPFRVLTRAEPWTPRHPDQPRRAALSGFGFGGINAHLLIEEAREDSPSVSAAGSPRPRFEAPTTPARNEDPPPALAVVGLAIRTDRHPDLNAVRTALFDPSPPRLDDPKAKPPQRAYRIAPGRFRVPPRELEQALPQQILALDVATRAWEDAHGPAASDQTTRRHQDRTDHPRVGGFVGLELDPRTCDFHARWHAVLLVHACELAQGGTLDDQTKADLVRRLSQGAHPPLSPDRVMGALGGIVASRIARELRLGGPCFTLSSGSTSGLDALRVAAQAVQRGELEAAVVVAADHAQDPRTAARLAALGEADPGRHRPAAAGVALILKRFDDALKAGDPIWAVIESVGQAPPFSGQTDPNSSISSEEQRSAASAMRFDGQGLTERLGATGAAAGLLEVARAILALHEDLLPPGVGTGPDRDRPRFWLRNRQDGPRRALVSRPGDLECHQVFLRGCEPRRRAASIQPLGPPATQWISLGANDQAGLLAALDRLESAGPIQPSTFQHIASQHVGPWRIALGLTPGRPEDHGELVAAARRVVTGQPLAGMSKWAARLVWTDPQLIAPSTDAPTQRRLAFVYPGTGAHCLGMGREIAAAWPEILRRQDSENQRLKDQYRPDLFWESRALPRPADPRDLLLAQVAHATWLTDFLIAHGARPGVALGYSLGETSALFGLRVWTDRDEMLERVETWPLFRHDLAGEQRAARRAWGLAETEPTDWIAAVLPAPLESVRQALQEAGIRRVEPLIVNTPRQTVVGGPRGEILDLARRLCLTDRTATAANSPPRRPSETNTPSGSLSPSPSPASWSEVPGVSIAHCSIVELVRDDYRAMHRLPTRTVEPTDPLFISGATGQPYRPDTESAARAIVDHATRGINFPLAVETAYRLGARLFVEVGPGSVCTRMIQEILGSRPHLGIPCQPHGVDPIEALQRTLATLHVNHALPRLDWHAAPPSDVTATPSPTSSPIVIPYDAPRPDWPDPPPCCLQPTRATMPSSSSSPPRSFSPTELETNPTSDSWNNAVADSLTQGGASPCFSESSSAPRPVVVGDTSSDQADEFPVRLWQGMEAAADQSARAHHAFLTFCRNLSETLAVQTKRVLDLERHDSSPAQSKPLEISSCHWVDGEPRRGGDASSGASKAKPWLDRAGCLAFAVGRISDVLGPEFAEIDAHPTRVRLPDEPLMLVDRILEIEGEPKSLTHGRIVTEHDVRPDAWYLDHGVMPTCVAIESGQADLFLSSWLGIDFRTKGEAVYRLLDAEIDFARGLPRPGETIRYDITIDHFFRQGTTYLFRFRFDGTIDGQPLCRMRNGCAGFFTREQLHSGQGLVFTSHDLARRPGVKPADWRPLAPIECVESYDAAQLDALRQGDYAAAFGPAFAGLNLTNPLSLPGGRMRTIHRVVELDPTGGRFGLGSIKAEADIHPDDWFLTCHFVDDMVMPGTLMFECCLHTLRVFLFRLGWVGEATPEVAFEPVPGVGSRLTCRGQVTRETRVVGYELTIKEIGYRPEPYAIADAVMTADGKPIVRVETMSLQLTGLDRATLERLWDRTPAVTIEAQRASGSDKTARRPMYDHTSILEFAVGRPSAAFGEPYRVFDSERIIARLPGPPYNFLHRVEKVDGPPWVLTPGIEAWGAYDVDPKDWYFEAERGWPPRMPYAVLLESGLQLCGWLAAYQGSALTSPIDLSFRNLGGQAVQHRPVGSDAGTLHLWSRMTRFSQSGGMIVQWFDFAVSDERGPVLTGDTYFGFFSKVALARQVGIRESQPPSWTAAQRAEARAFARAFPRHAPFPDDRLRMIDQIEGVLPRGGSHGLGSIEGSMSIDPSSWYFQAHFHQDPVIPGSLGLESLLQLLKYLAADRWGVPASGFESMPPGTQHAWTYRGQAIPANRRVVTVGDVTAIDDHHRVLTGDGALLVDGLYIYQMKGFAVRVVD</sequence>
<dbReference type="SUPFAM" id="SSF53901">
    <property type="entry name" value="Thiolase-like"/>
    <property type="match status" value="3"/>
</dbReference>
<dbReference type="PANTHER" id="PTHR43074">
    <property type="entry name" value="OMEGA-3 POLYUNSATURATED FATTY ACID SYNTHASE PFAB-RELATED"/>
    <property type="match status" value="1"/>
</dbReference>
<dbReference type="eggNOG" id="COG3321">
    <property type="taxonomic scope" value="Bacteria"/>
</dbReference>
<feature type="compositionally biased region" description="Polar residues" evidence="3">
    <location>
        <begin position="806"/>
        <end position="817"/>
    </location>
</feature>
<dbReference type="InterPro" id="IPR014031">
    <property type="entry name" value="Ketoacyl_synth_C"/>
</dbReference>
<feature type="compositionally biased region" description="Low complexity" evidence="3">
    <location>
        <begin position="1398"/>
        <end position="1420"/>
    </location>
</feature>
<dbReference type="KEGG" id="ipa:Isop_2004"/>
<keyword evidence="1" id="KW-0456">Lyase</keyword>
<evidence type="ECO:0000259" key="4">
    <source>
        <dbReference type="PROSITE" id="PS52004"/>
    </source>
</evidence>
<dbReference type="InterPro" id="IPR014030">
    <property type="entry name" value="Ketoacyl_synth_N"/>
</dbReference>
<dbReference type="OrthoDB" id="219272at2"/>
<feature type="region of interest" description="Disordered" evidence="3">
    <location>
        <begin position="498"/>
        <end position="527"/>
    </location>
</feature>
<dbReference type="CDD" id="cd00833">
    <property type="entry name" value="PKS"/>
    <property type="match status" value="1"/>
</dbReference>
<protein>
    <submittedName>
        <fullName evidence="5">Beta-ketoacyl synthase</fullName>
    </submittedName>
</protein>
<dbReference type="EMBL" id="CP002353">
    <property type="protein sequence ID" value="ADV62584.1"/>
    <property type="molecule type" value="Genomic_DNA"/>
</dbReference>
<feature type="compositionally biased region" description="Low complexity" evidence="3">
    <location>
        <begin position="1243"/>
        <end position="1255"/>
    </location>
</feature>
<dbReference type="HOGENOM" id="CLU_000022_30_0_0"/>
<feature type="region of interest" description="Disordered" evidence="3">
    <location>
        <begin position="1225"/>
        <end position="1255"/>
    </location>
</feature>
<feature type="region of interest" description="Disordered" evidence="3">
    <location>
        <begin position="803"/>
        <end position="826"/>
    </location>
</feature>
<dbReference type="STRING" id="575540.Isop_2004"/>
<feature type="compositionally biased region" description="Low complexity" evidence="3">
    <location>
        <begin position="1442"/>
        <end position="1454"/>
    </location>
</feature>
<evidence type="ECO:0000313" key="5">
    <source>
        <dbReference type="EMBL" id="ADV62584.1"/>
    </source>
</evidence>
<evidence type="ECO:0000313" key="6">
    <source>
        <dbReference type="Proteomes" id="UP000008631"/>
    </source>
</evidence>
<dbReference type="Gene3D" id="3.10.129.10">
    <property type="entry name" value="Hotdog Thioesterase"/>
    <property type="match status" value="4"/>
</dbReference>
<dbReference type="InterPro" id="IPR014043">
    <property type="entry name" value="Acyl_transferase_dom"/>
</dbReference>
<feature type="region of interest" description="Disordered" evidence="3">
    <location>
        <begin position="549"/>
        <end position="568"/>
    </location>
</feature>
<dbReference type="SUPFAM" id="SSF54637">
    <property type="entry name" value="Thioesterase/thiol ester dehydrase-isomerase"/>
    <property type="match status" value="4"/>
</dbReference>
<dbReference type="InterPro" id="IPR016035">
    <property type="entry name" value="Acyl_Trfase/lysoPLipase"/>
</dbReference>
<dbReference type="RefSeq" id="WP_013564872.1">
    <property type="nucleotide sequence ID" value="NC_014962.1"/>
</dbReference>
<dbReference type="InterPro" id="IPR052568">
    <property type="entry name" value="PKS-FAS_Synthase"/>
</dbReference>
<keyword evidence="2" id="KW-0808">Transferase</keyword>
<comment type="similarity">
    <text evidence="2">Belongs to the thiolase-like superfamily. Beta-ketoacyl-ACP synthases family.</text>
</comment>
<feature type="region of interest" description="Disordered" evidence="3">
    <location>
        <begin position="1396"/>
        <end position="1501"/>
    </location>
</feature>
<dbReference type="GO" id="GO:0016746">
    <property type="term" value="F:acyltransferase activity"/>
    <property type="evidence" value="ECO:0007669"/>
    <property type="project" value="InterPro"/>
</dbReference>
<feature type="region of interest" description="Disordered" evidence="3">
    <location>
        <begin position="1551"/>
        <end position="1587"/>
    </location>
</feature>
<reference key="1">
    <citation type="submission" date="2010-11" db="EMBL/GenBank/DDBJ databases">
        <title>The complete sequence of chromosome of Isophaera pallida ATCC 43644.</title>
        <authorList>
            <consortium name="US DOE Joint Genome Institute (JGI-PGF)"/>
            <person name="Lucas S."/>
            <person name="Copeland A."/>
            <person name="Lapidus A."/>
            <person name="Bruce D."/>
            <person name="Goodwin L."/>
            <person name="Pitluck S."/>
            <person name="Kyrpides N."/>
            <person name="Mavromatis K."/>
            <person name="Pagani I."/>
            <person name="Ivanova N."/>
            <person name="Saunders E."/>
            <person name="Brettin T."/>
            <person name="Detter J.C."/>
            <person name="Han C."/>
            <person name="Tapia R."/>
            <person name="Land M."/>
            <person name="Hauser L."/>
            <person name="Markowitz V."/>
            <person name="Cheng J.-F."/>
            <person name="Hugenholtz P."/>
            <person name="Woyke T."/>
            <person name="Wu D."/>
            <person name="Eisen J.A."/>
        </authorList>
    </citation>
    <scope>NUCLEOTIDE SEQUENCE</scope>
    <source>
        <strain>ATCC 43644</strain>
    </source>
</reference>
<dbReference type="InParanoid" id="E8R365"/>
<dbReference type="Pfam" id="PF02801">
    <property type="entry name" value="Ketoacyl-synt_C"/>
    <property type="match status" value="1"/>
</dbReference>
<proteinExistence type="inferred from homology"/>
<dbReference type="InterPro" id="IPR013114">
    <property type="entry name" value="FabA_FabZ"/>
</dbReference>
<dbReference type="eggNOG" id="COG0764">
    <property type="taxonomic scope" value="Bacteria"/>
</dbReference>
<accession>E8R365</accession>
<dbReference type="SMART" id="SM00825">
    <property type="entry name" value="PKS_KS"/>
    <property type="match status" value="1"/>
</dbReference>
<dbReference type="Proteomes" id="UP000008631">
    <property type="component" value="Chromosome"/>
</dbReference>
<dbReference type="InterPro" id="IPR029069">
    <property type="entry name" value="HotDog_dom_sf"/>
</dbReference>
<evidence type="ECO:0000256" key="1">
    <source>
        <dbReference type="ARBA" id="ARBA00023239"/>
    </source>
</evidence>
<dbReference type="PANTHER" id="PTHR43074:SF1">
    <property type="entry name" value="BETA-KETOACYL SYNTHASE FAMILY PROTEIN-RELATED"/>
    <property type="match status" value="1"/>
</dbReference>
<dbReference type="InterPro" id="IPR001227">
    <property type="entry name" value="Ac_transferase_dom_sf"/>
</dbReference>
<feature type="region of interest" description="Disordered" evidence="3">
    <location>
        <begin position="49"/>
        <end position="72"/>
    </location>
</feature>
<dbReference type="Gene3D" id="3.40.47.10">
    <property type="match status" value="2"/>
</dbReference>
<organism evidence="5 6">
    <name type="scientific">Isosphaera pallida (strain ATCC 43644 / DSM 9630 / IS1B)</name>
    <dbReference type="NCBI Taxonomy" id="575540"/>
    <lineage>
        <taxon>Bacteria</taxon>
        <taxon>Pseudomonadati</taxon>
        <taxon>Planctomycetota</taxon>
        <taxon>Planctomycetia</taxon>
        <taxon>Isosphaerales</taxon>
        <taxon>Isosphaeraceae</taxon>
        <taxon>Isosphaera</taxon>
    </lineage>
</organism>
<dbReference type="Gene3D" id="3.30.70.3290">
    <property type="match status" value="1"/>
</dbReference>
<dbReference type="Gene3D" id="3.30.70.250">
    <property type="entry name" value="Malonyl-CoA ACP transacylase, ACP-binding"/>
    <property type="match status" value="1"/>
</dbReference>
<dbReference type="GO" id="GO:0016829">
    <property type="term" value="F:lyase activity"/>
    <property type="evidence" value="ECO:0007669"/>
    <property type="project" value="UniProtKB-KW"/>
</dbReference>
<dbReference type="Gene3D" id="3.40.366.10">
    <property type="entry name" value="Malonyl-Coenzyme A Acyl Carrier Protein, domain 2"/>
    <property type="match status" value="2"/>
</dbReference>
<dbReference type="InterPro" id="IPR020841">
    <property type="entry name" value="PKS_Beta-ketoAc_synthase_dom"/>
</dbReference>
<feature type="compositionally biased region" description="Polar residues" evidence="3">
    <location>
        <begin position="1456"/>
        <end position="1489"/>
    </location>
</feature>
<feature type="compositionally biased region" description="Basic and acidic residues" evidence="3">
    <location>
        <begin position="615"/>
        <end position="627"/>
    </location>
</feature>
<reference evidence="5 6" key="2">
    <citation type="journal article" date="2011" name="Stand. Genomic Sci.">
        <title>Complete genome sequence of Isosphaera pallida type strain (IS1B).</title>
        <authorList>
            <consortium name="US DOE Joint Genome Institute (JGI-PGF)"/>
            <person name="Goker M."/>
            <person name="Cleland D."/>
            <person name="Saunders E."/>
            <person name="Lapidus A."/>
            <person name="Nolan M."/>
            <person name="Lucas S."/>
            <person name="Hammon N."/>
            <person name="Deshpande S."/>
            <person name="Cheng J.F."/>
            <person name="Tapia R."/>
            <person name="Han C."/>
            <person name="Goodwin L."/>
            <person name="Pitluck S."/>
            <person name="Liolios K."/>
            <person name="Pagani I."/>
            <person name="Ivanova N."/>
            <person name="Mavromatis K."/>
            <person name="Pati A."/>
            <person name="Chen A."/>
            <person name="Palaniappan K."/>
            <person name="Land M."/>
            <person name="Hauser L."/>
            <person name="Chang Y.J."/>
            <person name="Jeffries C.D."/>
            <person name="Detter J.C."/>
            <person name="Beck B."/>
            <person name="Woyke T."/>
            <person name="Bristow J."/>
            <person name="Eisen J.A."/>
            <person name="Markowitz V."/>
            <person name="Hugenholtz P."/>
            <person name="Kyrpides N.C."/>
            <person name="Klenk H.P."/>
        </authorList>
    </citation>
    <scope>NUCLEOTIDE SEQUENCE [LARGE SCALE GENOMIC DNA]</scope>
    <source>
        <strain evidence="6">ATCC 43644 / DSM 9630 / IS1B</strain>
    </source>
</reference>